<dbReference type="Proteomes" id="UP000595814">
    <property type="component" value="Chromosome"/>
</dbReference>
<keyword evidence="2" id="KW-1185">Reference proteome</keyword>
<sequence length="156" mass="17974">MDVLQIIEEIEDLLDEASTVPFSKKVMVDTDEVFHLLQQIRQGLPGEIKQAQWVNEEKDRILAEAERDASAIKDEANKEADKIINDAKETFNNMISEHEITKSANEFAEDIVSKAEENARVLKTQSLTYVDEMLQATQDRLKEILNDLEEDRKELR</sequence>
<proteinExistence type="predicted"/>
<dbReference type="EMBL" id="CP066744">
    <property type="protein sequence ID" value="QQK07745.1"/>
    <property type="molecule type" value="Genomic_DNA"/>
</dbReference>
<evidence type="ECO:0000313" key="1">
    <source>
        <dbReference type="EMBL" id="QQK07745.1"/>
    </source>
</evidence>
<protein>
    <submittedName>
        <fullName evidence="1">ATPase</fullName>
    </submittedName>
</protein>
<name>A0AC61MQ29_9FIRM</name>
<reference evidence="1 2" key="1">
    <citation type="journal article" date="2022" name="Int. J. Syst. Evol. Microbiol.">
        <title>Miniphocaeibacter halophilus sp. nov., an ammonium-tolerant acetate-producing bacterium isolated from a biogas system.</title>
        <authorList>
            <person name="Schnurer A."/>
            <person name="Singh A."/>
            <person name="Bi S."/>
            <person name="Qiao W."/>
            <person name="Westerholm M."/>
        </authorList>
    </citation>
    <scope>NUCLEOTIDE SEQUENCE [LARGE SCALE GENOMIC DNA]</scope>
    <source>
        <strain evidence="1 2">AMB_01</strain>
    </source>
</reference>
<organism evidence="1 2">
    <name type="scientific">Miniphocaeibacter halophilus</name>
    <dbReference type="NCBI Taxonomy" id="2931922"/>
    <lineage>
        <taxon>Bacteria</taxon>
        <taxon>Bacillati</taxon>
        <taxon>Bacillota</taxon>
        <taxon>Tissierellia</taxon>
        <taxon>Tissierellales</taxon>
        <taxon>Peptoniphilaceae</taxon>
        <taxon>Miniphocaeibacter</taxon>
    </lineage>
</organism>
<gene>
    <name evidence="1" type="ORF">JFY71_10740</name>
</gene>
<accession>A0AC61MQ29</accession>
<evidence type="ECO:0000313" key="2">
    <source>
        <dbReference type="Proteomes" id="UP000595814"/>
    </source>
</evidence>